<feature type="compositionally biased region" description="Polar residues" evidence="11">
    <location>
        <begin position="40"/>
        <end position="52"/>
    </location>
</feature>
<dbReference type="EMBL" id="SEYY01006953">
    <property type="protein sequence ID" value="KAB7502694.1"/>
    <property type="molecule type" value="Genomic_DNA"/>
</dbReference>
<dbReference type="PROSITE" id="PS50067">
    <property type="entry name" value="KINESIN_MOTOR_2"/>
    <property type="match status" value="1"/>
</dbReference>
<dbReference type="PANTHER" id="PTHR47972">
    <property type="entry name" value="KINESIN-LIKE PROTEIN KLP-3"/>
    <property type="match status" value="1"/>
</dbReference>
<dbReference type="GO" id="GO:0090307">
    <property type="term" value="P:mitotic spindle assembly"/>
    <property type="evidence" value="ECO:0007669"/>
    <property type="project" value="UniProtKB-ARBA"/>
</dbReference>
<feature type="compositionally biased region" description="Basic and acidic residues" evidence="11">
    <location>
        <begin position="151"/>
        <end position="167"/>
    </location>
</feature>
<name>A0A5N5T7S7_9CRUS</name>
<evidence type="ECO:0000256" key="4">
    <source>
        <dbReference type="ARBA" id="ARBA00022741"/>
    </source>
</evidence>
<sequence>MSRIPTSRLPAPSLKLPNKNLKRQLSDDVLTTSPEKKQRLVNTSSSSVNRTLSKAMPCPTKRAPKTAGGNLRRSVSMASLAPKSSGNTSRGSGFTNSIGYSSRRATNTTAVLTGLGRANGSLNAGAKLPLSNASNKQNIARNAAKTNSDNSIKEPVKGKSKRPPWDLKGRLQDMEDNFKNTCSKMSEYETRMAHNTTNENINLKSKIEELEVEKLTLEKKAKLLETELSLKTEEVNSLKATTAQLLGLKSCLEAEVSSRIQDLEEEVESQVSRNKQLTEKIIEGETSRRKLHNLVLELKGNIRVFCRVRPLLKEEIANNGGLDIIPHISFLDEKSLEVIKNPNFDGSSISGLKARNNNYEFNFDRVFSPSSSQADVFEEMSQLVQSALDGYNVCVFAYGQTGSGKTYTMEGVYNDSDSEGMIPRTVSHIFETLDDFKEKGWNYTIEASFLEIYNESIRDLLASPKDVKNINYDIKFTDGKKQDTYVTNLKVIPVESASHIYSLLSIAQKHRAVAATNMNERSSRSHSVFQLRLKGRNEKTEEACEGNLNLVDLAGSERLKDSGSEGARLTETQSINSSLANLGNVIMALGQKQNYIPYRNSKLTQLLQNSLGGNSKTLMLVNVSPLDSSLNETLNSLRFATKVNQCHIGTAVKQIKK</sequence>
<dbReference type="AlphaFoldDB" id="A0A5N5T7S7"/>
<keyword evidence="5 9" id="KW-0067">ATP-binding</keyword>
<feature type="domain" description="Kinesin motor" evidence="12">
    <location>
        <begin position="301"/>
        <end position="646"/>
    </location>
</feature>
<evidence type="ECO:0000256" key="1">
    <source>
        <dbReference type="ARBA" id="ARBA00004245"/>
    </source>
</evidence>
<feature type="region of interest" description="Disordered" evidence="11">
    <location>
        <begin position="142"/>
        <end position="167"/>
    </location>
</feature>
<comment type="subcellular location">
    <subcellularLocation>
        <location evidence="1">Cytoplasm</location>
        <location evidence="1">Cytoskeleton</location>
    </subcellularLocation>
</comment>
<evidence type="ECO:0000256" key="2">
    <source>
        <dbReference type="ARBA" id="ARBA00022490"/>
    </source>
</evidence>
<dbReference type="SUPFAM" id="SSF52540">
    <property type="entry name" value="P-loop containing nucleoside triphosphate hydrolases"/>
    <property type="match status" value="1"/>
</dbReference>
<comment type="caution">
    <text evidence="13">The sequence shown here is derived from an EMBL/GenBank/DDBJ whole genome shotgun (WGS) entry which is preliminary data.</text>
</comment>
<evidence type="ECO:0000313" key="13">
    <source>
        <dbReference type="EMBL" id="KAB7502694.1"/>
    </source>
</evidence>
<keyword evidence="8" id="KW-0206">Cytoskeleton</keyword>
<dbReference type="CDD" id="cd01366">
    <property type="entry name" value="KISc_C_terminal"/>
    <property type="match status" value="1"/>
</dbReference>
<dbReference type="GO" id="GO:0003777">
    <property type="term" value="F:microtubule motor activity"/>
    <property type="evidence" value="ECO:0007669"/>
    <property type="project" value="InterPro"/>
</dbReference>
<evidence type="ECO:0000256" key="7">
    <source>
        <dbReference type="ARBA" id="ARBA00023175"/>
    </source>
</evidence>
<dbReference type="Pfam" id="PF00225">
    <property type="entry name" value="Kinesin"/>
    <property type="match status" value="1"/>
</dbReference>
<proteinExistence type="inferred from homology"/>
<dbReference type="SMART" id="SM00129">
    <property type="entry name" value="KISc"/>
    <property type="match status" value="1"/>
</dbReference>
<gene>
    <name evidence="13" type="primary">CTK2</name>
    <name evidence="13" type="ORF">Anas_11553</name>
</gene>
<feature type="coiled-coil region" evidence="10">
    <location>
        <begin position="171"/>
        <end position="280"/>
    </location>
</feature>
<keyword evidence="4 9" id="KW-0547">Nucleotide-binding</keyword>
<evidence type="ECO:0000256" key="5">
    <source>
        <dbReference type="ARBA" id="ARBA00022840"/>
    </source>
</evidence>
<dbReference type="InterPro" id="IPR027640">
    <property type="entry name" value="Kinesin-like_fam"/>
</dbReference>
<feature type="compositionally biased region" description="Polar residues" evidence="11">
    <location>
        <begin position="82"/>
        <end position="100"/>
    </location>
</feature>
<dbReference type="InterPro" id="IPR001752">
    <property type="entry name" value="Kinesin_motor_dom"/>
</dbReference>
<dbReference type="GO" id="GO:0005524">
    <property type="term" value="F:ATP binding"/>
    <property type="evidence" value="ECO:0007669"/>
    <property type="project" value="UniProtKB-UniRule"/>
</dbReference>
<dbReference type="GO" id="GO:0007018">
    <property type="term" value="P:microtubule-based movement"/>
    <property type="evidence" value="ECO:0007669"/>
    <property type="project" value="InterPro"/>
</dbReference>
<evidence type="ECO:0000259" key="12">
    <source>
        <dbReference type="PROSITE" id="PS50067"/>
    </source>
</evidence>
<dbReference type="GO" id="GO:0008017">
    <property type="term" value="F:microtubule binding"/>
    <property type="evidence" value="ECO:0007669"/>
    <property type="project" value="InterPro"/>
</dbReference>
<evidence type="ECO:0000313" key="14">
    <source>
        <dbReference type="Proteomes" id="UP000326759"/>
    </source>
</evidence>
<dbReference type="GO" id="GO:0005874">
    <property type="term" value="C:microtubule"/>
    <property type="evidence" value="ECO:0007669"/>
    <property type="project" value="UniProtKB-KW"/>
</dbReference>
<dbReference type="Gene3D" id="3.40.850.10">
    <property type="entry name" value="Kinesin motor domain"/>
    <property type="match status" value="1"/>
</dbReference>
<evidence type="ECO:0000256" key="11">
    <source>
        <dbReference type="SAM" id="MobiDB-lite"/>
    </source>
</evidence>
<organism evidence="13 14">
    <name type="scientific">Armadillidium nasatum</name>
    <dbReference type="NCBI Taxonomy" id="96803"/>
    <lineage>
        <taxon>Eukaryota</taxon>
        <taxon>Metazoa</taxon>
        <taxon>Ecdysozoa</taxon>
        <taxon>Arthropoda</taxon>
        <taxon>Crustacea</taxon>
        <taxon>Multicrustacea</taxon>
        <taxon>Malacostraca</taxon>
        <taxon>Eumalacostraca</taxon>
        <taxon>Peracarida</taxon>
        <taxon>Isopoda</taxon>
        <taxon>Oniscidea</taxon>
        <taxon>Crinocheta</taxon>
        <taxon>Armadillidiidae</taxon>
        <taxon>Armadillidium</taxon>
    </lineage>
</organism>
<accession>A0A5N5T7S7</accession>
<keyword evidence="6 10" id="KW-0175">Coiled coil</keyword>
<comment type="similarity">
    <text evidence="9">Belongs to the TRAFAC class myosin-kinesin ATPase superfamily. Kinesin family.</text>
</comment>
<keyword evidence="2" id="KW-0963">Cytoplasm</keyword>
<keyword evidence="7 9" id="KW-0505">Motor protein</keyword>
<keyword evidence="14" id="KW-1185">Reference proteome</keyword>
<feature type="binding site" evidence="9">
    <location>
        <begin position="399"/>
        <end position="406"/>
    </location>
    <ligand>
        <name>ATP</name>
        <dbReference type="ChEBI" id="CHEBI:30616"/>
    </ligand>
</feature>
<dbReference type="InterPro" id="IPR027417">
    <property type="entry name" value="P-loop_NTPase"/>
</dbReference>
<reference evidence="13 14" key="1">
    <citation type="journal article" date="2019" name="PLoS Biol.">
        <title>Sex chromosomes control vertical transmission of feminizing Wolbachia symbionts in an isopod.</title>
        <authorList>
            <person name="Becking T."/>
            <person name="Chebbi M.A."/>
            <person name="Giraud I."/>
            <person name="Moumen B."/>
            <person name="Laverre T."/>
            <person name="Caubet Y."/>
            <person name="Peccoud J."/>
            <person name="Gilbert C."/>
            <person name="Cordaux R."/>
        </authorList>
    </citation>
    <scope>NUCLEOTIDE SEQUENCE [LARGE SCALE GENOMIC DNA]</scope>
    <source>
        <strain evidence="13">ANa2</strain>
        <tissue evidence="13">Whole body excluding digestive tract and cuticle</tissue>
    </source>
</reference>
<feature type="region of interest" description="Disordered" evidence="11">
    <location>
        <begin position="1"/>
        <end position="100"/>
    </location>
</feature>
<evidence type="ECO:0000256" key="9">
    <source>
        <dbReference type="PROSITE-ProRule" id="PRU00283"/>
    </source>
</evidence>
<dbReference type="InterPro" id="IPR036961">
    <property type="entry name" value="Kinesin_motor_dom_sf"/>
</dbReference>
<dbReference type="PANTHER" id="PTHR47972:SF45">
    <property type="entry name" value="PROTEIN CLARET SEGREGATIONAL"/>
    <property type="match status" value="1"/>
</dbReference>
<evidence type="ECO:0000256" key="6">
    <source>
        <dbReference type="ARBA" id="ARBA00023054"/>
    </source>
</evidence>
<dbReference type="Proteomes" id="UP000326759">
    <property type="component" value="Unassembled WGS sequence"/>
</dbReference>
<protein>
    <submittedName>
        <fullName evidence="13">Carboxy-terminal kinesin 2</fullName>
    </submittedName>
</protein>
<dbReference type="PRINTS" id="PR00380">
    <property type="entry name" value="KINESINHEAVY"/>
</dbReference>
<dbReference type="OrthoDB" id="3176171at2759"/>
<dbReference type="FunFam" id="3.40.850.10:FF:000065">
    <property type="entry name" value="Kinesin-like protein"/>
    <property type="match status" value="1"/>
</dbReference>
<evidence type="ECO:0000256" key="3">
    <source>
        <dbReference type="ARBA" id="ARBA00022701"/>
    </source>
</evidence>
<evidence type="ECO:0000256" key="8">
    <source>
        <dbReference type="ARBA" id="ARBA00023212"/>
    </source>
</evidence>
<keyword evidence="3" id="KW-0493">Microtubule</keyword>
<evidence type="ECO:0000256" key="10">
    <source>
        <dbReference type="SAM" id="Coils"/>
    </source>
</evidence>